<dbReference type="EMBL" id="FNAC01000030">
    <property type="protein sequence ID" value="SDD44743.1"/>
    <property type="molecule type" value="Genomic_DNA"/>
</dbReference>
<protein>
    <submittedName>
        <fullName evidence="1">Uncharacterized protein</fullName>
    </submittedName>
</protein>
<name>A0A1G6UTW8_9BACT</name>
<sequence>MRPFLTDQKERNRLGFLRKATNPASLGTWLKRLLCFKGFRLPPLGSSVLACFSPKPSRRMNPFISNLIFCSLSSQLQAAGPVPALALFLILIVEVFVPEAYWSDSHSIQRESRPRRFLCQLSRQARSSLFSFPCSLFPLPSITIRLFPDL</sequence>
<keyword evidence="2" id="KW-1185">Reference proteome</keyword>
<accession>A0A1G6UTW8</accession>
<dbReference type="AlphaFoldDB" id="A0A1G6UTW8"/>
<reference evidence="2" key="1">
    <citation type="submission" date="2016-10" db="EMBL/GenBank/DDBJ databases">
        <authorList>
            <person name="Varghese N."/>
            <person name="Submissions S."/>
        </authorList>
    </citation>
    <scope>NUCLEOTIDE SEQUENCE [LARGE SCALE GENOMIC DNA]</scope>
    <source>
        <strain evidence="2">DSM 23095</strain>
    </source>
</reference>
<dbReference type="Proteomes" id="UP000199060">
    <property type="component" value="Unassembled WGS sequence"/>
</dbReference>
<proteinExistence type="predicted"/>
<evidence type="ECO:0000313" key="1">
    <source>
        <dbReference type="EMBL" id="SDD44743.1"/>
    </source>
</evidence>
<organism evidence="1 2">
    <name type="scientific">Algoriphagus faecimaris</name>
    <dbReference type="NCBI Taxonomy" id="686796"/>
    <lineage>
        <taxon>Bacteria</taxon>
        <taxon>Pseudomonadati</taxon>
        <taxon>Bacteroidota</taxon>
        <taxon>Cytophagia</taxon>
        <taxon>Cytophagales</taxon>
        <taxon>Cyclobacteriaceae</taxon>
        <taxon>Algoriphagus</taxon>
    </lineage>
</organism>
<gene>
    <name evidence="1" type="ORF">SAMN04488104_103034</name>
</gene>
<evidence type="ECO:0000313" key="2">
    <source>
        <dbReference type="Proteomes" id="UP000199060"/>
    </source>
</evidence>